<feature type="domain" description="GP-PDE" evidence="1">
    <location>
        <begin position="10"/>
        <end position="245"/>
    </location>
</feature>
<dbReference type="GO" id="GO:0006629">
    <property type="term" value="P:lipid metabolic process"/>
    <property type="evidence" value="ECO:0007669"/>
    <property type="project" value="InterPro"/>
</dbReference>
<dbReference type="PROSITE" id="PS51704">
    <property type="entry name" value="GP_PDE"/>
    <property type="match status" value="1"/>
</dbReference>
<accession>A0A1Q8ZXE6</accession>
<dbReference type="RefSeq" id="WP_075637684.1">
    <property type="nucleotide sequence ID" value="NZ_MKIM01000019.1"/>
</dbReference>
<dbReference type="AlphaFoldDB" id="A0A1Q8ZXE6"/>
<evidence type="ECO:0000313" key="2">
    <source>
        <dbReference type="EMBL" id="OLP46728.1"/>
    </source>
</evidence>
<keyword evidence="3" id="KW-1185">Reference proteome</keyword>
<dbReference type="GO" id="GO:0008081">
    <property type="term" value="F:phosphoric diester hydrolase activity"/>
    <property type="evidence" value="ECO:0007669"/>
    <property type="project" value="InterPro"/>
</dbReference>
<organism evidence="2 3">
    <name type="scientific">Rhizobium oryziradicis</name>
    <dbReference type="NCBI Taxonomy" id="1867956"/>
    <lineage>
        <taxon>Bacteria</taxon>
        <taxon>Pseudomonadati</taxon>
        <taxon>Pseudomonadota</taxon>
        <taxon>Alphaproteobacteria</taxon>
        <taxon>Hyphomicrobiales</taxon>
        <taxon>Rhizobiaceae</taxon>
        <taxon>Rhizobium/Agrobacterium group</taxon>
        <taxon>Rhizobium</taxon>
    </lineage>
</organism>
<dbReference type="PROSITE" id="PS50007">
    <property type="entry name" value="PIPLC_X_DOMAIN"/>
    <property type="match status" value="1"/>
</dbReference>
<dbReference type="OrthoDB" id="1854250at2"/>
<dbReference type="EMBL" id="MKIM01000019">
    <property type="protein sequence ID" value="OLP46728.1"/>
    <property type="molecule type" value="Genomic_DNA"/>
</dbReference>
<comment type="caution">
    <text evidence="2">The sequence shown here is derived from an EMBL/GenBank/DDBJ whole genome shotgun (WGS) entry which is preliminary data.</text>
</comment>
<dbReference type="PANTHER" id="PTHR46211">
    <property type="entry name" value="GLYCEROPHOSPHORYL DIESTER PHOSPHODIESTERASE"/>
    <property type="match status" value="1"/>
</dbReference>
<name>A0A1Q8ZXE6_9HYPH</name>
<gene>
    <name evidence="2" type="ORF">BJF95_15520</name>
</gene>
<evidence type="ECO:0000259" key="1">
    <source>
        <dbReference type="PROSITE" id="PS51704"/>
    </source>
</evidence>
<dbReference type="Pfam" id="PF03009">
    <property type="entry name" value="GDPD"/>
    <property type="match status" value="1"/>
</dbReference>
<proteinExistence type="predicted"/>
<dbReference type="SUPFAM" id="SSF51695">
    <property type="entry name" value="PLC-like phosphodiesterases"/>
    <property type="match status" value="1"/>
</dbReference>
<sequence>MSCQSPYVADHLIAHRGASAYAPENTLAAMFEAKKRGARWVEIDVKLTRDGYPVIIHDHHVDRTTNGTGLVAGMTLQDIRALDAGSWFDPAFAGEKVPTFEELIETVLALDLGLQVELKPTPGDDTETAEIACATLLRYWPHGRGRMFMTSFSERSLSRAAQLMPDVPRAFAVVVPPKDPRALLAEVNCQILHCTSDMLDDDALARLNDSGVEFAVATINSLEDAKRLLAGGAQTILSDYADLAL</sequence>
<dbReference type="InterPro" id="IPR017946">
    <property type="entry name" value="PLC-like_Pdiesterase_TIM-brl"/>
</dbReference>
<dbReference type="Gene3D" id="3.20.20.190">
    <property type="entry name" value="Phosphatidylinositol (PI) phosphodiesterase"/>
    <property type="match status" value="1"/>
</dbReference>
<dbReference type="InterPro" id="IPR030395">
    <property type="entry name" value="GP_PDE_dom"/>
</dbReference>
<dbReference type="STRING" id="1867956.BJF95_15520"/>
<protein>
    <submittedName>
        <fullName evidence="2">Glycerophosphoryl diester phosphodiesterase</fullName>
    </submittedName>
</protein>
<dbReference type="PANTHER" id="PTHR46211:SF1">
    <property type="entry name" value="GLYCEROPHOSPHODIESTER PHOSPHODIESTERASE, CYTOPLASMIC"/>
    <property type="match status" value="1"/>
</dbReference>
<evidence type="ECO:0000313" key="3">
    <source>
        <dbReference type="Proteomes" id="UP000186894"/>
    </source>
</evidence>
<dbReference type="Proteomes" id="UP000186894">
    <property type="component" value="Unassembled WGS sequence"/>
</dbReference>
<reference evidence="2 3" key="1">
    <citation type="submission" date="2016-09" db="EMBL/GenBank/DDBJ databases">
        <title>Rhizobium oryziradicis sp. nov., isolated from the root of rice.</title>
        <authorList>
            <person name="Zhao J."/>
            <person name="Zhang X."/>
        </authorList>
    </citation>
    <scope>NUCLEOTIDE SEQUENCE [LARGE SCALE GENOMIC DNA]</scope>
    <source>
        <strain evidence="2 3">N19</strain>
    </source>
</reference>